<comment type="subcellular location">
    <subcellularLocation>
        <location evidence="7">Cytoplasm</location>
    </subcellularLocation>
</comment>
<dbReference type="Pfam" id="PF01975">
    <property type="entry name" value="SurE"/>
    <property type="match status" value="1"/>
</dbReference>
<accession>A0ABN8VVS6</accession>
<comment type="cofactor">
    <cofactor evidence="7">
        <name>a divalent metal cation</name>
        <dbReference type="ChEBI" id="CHEBI:60240"/>
    </cofactor>
    <text evidence="7">Binds 1 divalent metal cation per subunit.</text>
</comment>
<dbReference type="PANTHER" id="PTHR30457:SF12">
    <property type="entry name" value="5'_3'-NUCLEOTIDASE SURE"/>
    <property type="match status" value="1"/>
</dbReference>
<keyword evidence="6 7" id="KW-0378">Hydrolase</keyword>
<proteinExistence type="inferred from homology"/>
<dbReference type="EMBL" id="OX336137">
    <property type="protein sequence ID" value="CAI2717917.1"/>
    <property type="molecule type" value="Genomic_DNA"/>
</dbReference>
<dbReference type="NCBIfam" id="TIGR00087">
    <property type="entry name" value="surE"/>
    <property type="match status" value="1"/>
</dbReference>
<dbReference type="InterPro" id="IPR036523">
    <property type="entry name" value="SurE-like_sf"/>
</dbReference>
<evidence type="ECO:0000256" key="5">
    <source>
        <dbReference type="ARBA" id="ARBA00022741"/>
    </source>
</evidence>
<feature type="binding site" evidence="7">
    <location>
        <position position="53"/>
    </location>
    <ligand>
        <name>a divalent metal cation</name>
        <dbReference type="ChEBI" id="CHEBI:60240"/>
    </ligand>
</feature>
<dbReference type="PANTHER" id="PTHR30457">
    <property type="entry name" value="5'-NUCLEOTIDASE SURE"/>
    <property type="match status" value="1"/>
</dbReference>
<evidence type="ECO:0000256" key="7">
    <source>
        <dbReference type="HAMAP-Rule" id="MF_00060"/>
    </source>
</evidence>
<keyword evidence="5 7" id="KW-0547">Nucleotide-binding</keyword>
<reference evidence="9 10" key="1">
    <citation type="submission" date="2022-09" db="EMBL/GenBank/DDBJ databases">
        <authorList>
            <person name="Kop L."/>
        </authorList>
    </citation>
    <scope>NUCLEOTIDE SEQUENCE [LARGE SCALE GENOMIC DNA]</scope>
    <source>
        <strain evidence="9 10">347</strain>
    </source>
</reference>
<comment type="catalytic activity">
    <reaction evidence="1 7">
        <text>a ribonucleoside 5'-phosphate + H2O = a ribonucleoside + phosphate</text>
        <dbReference type="Rhea" id="RHEA:12484"/>
        <dbReference type="ChEBI" id="CHEBI:15377"/>
        <dbReference type="ChEBI" id="CHEBI:18254"/>
        <dbReference type="ChEBI" id="CHEBI:43474"/>
        <dbReference type="ChEBI" id="CHEBI:58043"/>
        <dbReference type="EC" id="3.1.3.5"/>
    </reaction>
</comment>
<evidence type="ECO:0000313" key="10">
    <source>
        <dbReference type="Proteomes" id="UP001157733"/>
    </source>
</evidence>
<feature type="domain" description="Survival protein SurE-like phosphatase/nucleotidase" evidence="8">
    <location>
        <begin position="17"/>
        <end position="201"/>
    </location>
</feature>
<evidence type="ECO:0000256" key="6">
    <source>
        <dbReference type="ARBA" id="ARBA00022801"/>
    </source>
</evidence>
<dbReference type="EC" id="3.1.3.5" evidence="7"/>
<dbReference type="Proteomes" id="UP001157733">
    <property type="component" value="Chromosome"/>
</dbReference>
<feature type="binding site" evidence="7">
    <location>
        <position position="110"/>
    </location>
    <ligand>
        <name>a divalent metal cation</name>
        <dbReference type="ChEBI" id="CHEBI:60240"/>
    </ligand>
</feature>
<comment type="function">
    <text evidence="7">Nucleotidase that shows phosphatase activity on nucleoside 5'-monophosphates.</text>
</comment>
<evidence type="ECO:0000256" key="2">
    <source>
        <dbReference type="ARBA" id="ARBA00011062"/>
    </source>
</evidence>
<evidence type="ECO:0000259" key="8">
    <source>
        <dbReference type="Pfam" id="PF01975"/>
    </source>
</evidence>
<dbReference type="NCBIfam" id="NF001490">
    <property type="entry name" value="PRK00346.1-4"/>
    <property type="match status" value="1"/>
</dbReference>
<organism evidence="9 10">
    <name type="scientific">Nitrospina watsonii</name>
    <dbReference type="NCBI Taxonomy" id="1323948"/>
    <lineage>
        <taxon>Bacteria</taxon>
        <taxon>Pseudomonadati</taxon>
        <taxon>Nitrospinota/Tectimicrobiota group</taxon>
        <taxon>Nitrospinota</taxon>
        <taxon>Nitrospinia</taxon>
        <taxon>Nitrospinales</taxon>
        <taxon>Nitrospinaceae</taxon>
        <taxon>Nitrospina</taxon>
    </lineage>
</organism>
<name>A0ABN8VVS6_9BACT</name>
<dbReference type="HAMAP" id="MF_00060">
    <property type="entry name" value="SurE"/>
    <property type="match status" value="1"/>
</dbReference>
<protein>
    <recommendedName>
        <fullName evidence="7">5'-nucleotidase SurE</fullName>
        <ecNumber evidence="7">3.1.3.5</ecNumber>
    </recommendedName>
    <alternativeName>
        <fullName evidence="7">Nucleoside 5'-monophosphate phosphohydrolase</fullName>
    </alternativeName>
</protein>
<gene>
    <name evidence="7 9" type="primary">surE</name>
    <name evidence="9" type="ORF">NSPWAT_1058</name>
</gene>
<keyword evidence="3 7" id="KW-0963">Cytoplasm</keyword>
<feature type="binding site" evidence="7">
    <location>
        <position position="22"/>
    </location>
    <ligand>
        <name>a divalent metal cation</name>
        <dbReference type="ChEBI" id="CHEBI:60240"/>
    </ligand>
</feature>
<keyword evidence="4 7" id="KW-0479">Metal-binding</keyword>
<dbReference type="InterPro" id="IPR002828">
    <property type="entry name" value="SurE-like_Pase/nucleotidase"/>
</dbReference>
<dbReference type="Gene3D" id="3.40.1210.10">
    <property type="entry name" value="Survival protein SurE-like phosphatase/nucleotidase"/>
    <property type="match status" value="1"/>
</dbReference>
<keyword evidence="10" id="KW-1185">Reference proteome</keyword>
<evidence type="ECO:0000256" key="1">
    <source>
        <dbReference type="ARBA" id="ARBA00000815"/>
    </source>
</evidence>
<evidence type="ECO:0000313" key="9">
    <source>
        <dbReference type="EMBL" id="CAI2717917.1"/>
    </source>
</evidence>
<dbReference type="GO" id="GO:0008253">
    <property type="term" value="F:5'-nucleotidase activity"/>
    <property type="evidence" value="ECO:0007669"/>
    <property type="project" value="UniProtKB-EC"/>
</dbReference>
<evidence type="ECO:0000256" key="4">
    <source>
        <dbReference type="ARBA" id="ARBA00022723"/>
    </source>
</evidence>
<dbReference type="SUPFAM" id="SSF64167">
    <property type="entry name" value="SurE-like"/>
    <property type="match status" value="1"/>
</dbReference>
<comment type="similarity">
    <text evidence="2 7">Belongs to the SurE nucleotidase family.</text>
</comment>
<dbReference type="InterPro" id="IPR030048">
    <property type="entry name" value="SurE"/>
</dbReference>
<feature type="binding site" evidence="7">
    <location>
        <position position="23"/>
    </location>
    <ligand>
        <name>a divalent metal cation</name>
        <dbReference type="ChEBI" id="CHEBI:60240"/>
    </ligand>
</feature>
<sequence>MLAGGTRGLRLFFLLMIILTNDDGFYAAGLQSMWRELSPLTEVLIVAPESEQSAVGHAITLAQPLKAHAVKDQEHGLIGYAVTGTPADCVKIAVTELLEEPPDLVVSGVNHGGNMGTSIIYSGTVSAATEAATMGLPAIAVSLDSWESRDFSVATEFIRKLYPLVIEKGLPEGVSLNVNIPAVPRDQIQGVAVTRQGKSRVIEKFDKRVDPRNNIYYWLAGEMVFMEVEAGTDCEMVRENYISVTPIHYDLTRHDALERIRDWKLEF</sequence>
<dbReference type="NCBIfam" id="NF001492">
    <property type="entry name" value="PRK00346.2-2"/>
    <property type="match status" value="1"/>
</dbReference>
<evidence type="ECO:0000256" key="3">
    <source>
        <dbReference type="ARBA" id="ARBA00022490"/>
    </source>
</evidence>